<keyword evidence="1" id="KW-0805">Transcription regulation</keyword>
<dbReference type="EMBL" id="JAGSOH010000093">
    <property type="protein sequence ID" value="MBR7829643.1"/>
    <property type="molecule type" value="Genomic_DNA"/>
</dbReference>
<dbReference type="AlphaFoldDB" id="A0A941EF94"/>
<evidence type="ECO:0000256" key="4">
    <source>
        <dbReference type="SAM" id="MobiDB-lite"/>
    </source>
</evidence>
<reference evidence="6" key="1">
    <citation type="submission" date="2021-04" db="EMBL/GenBank/DDBJ databases">
        <title>Genome based classification of Actinospica acidithermotolerans sp. nov., an actinobacterium isolated from an Indonesian hot spring.</title>
        <authorList>
            <person name="Kusuma A.B."/>
            <person name="Putra K.E."/>
            <person name="Nafisah S."/>
            <person name="Loh J."/>
            <person name="Nouioui I."/>
            <person name="Goodfellow M."/>
        </authorList>
    </citation>
    <scope>NUCLEOTIDE SEQUENCE</scope>
    <source>
        <strain evidence="6">MGRD01-02</strain>
    </source>
</reference>
<feature type="region of interest" description="Disordered" evidence="4">
    <location>
        <begin position="1"/>
        <end position="20"/>
    </location>
</feature>
<dbReference type="SMART" id="SM00866">
    <property type="entry name" value="UTRA"/>
    <property type="match status" value="1"/>
</dbReference>
<dbReference type="PROSITE" id="PS50949">
    <property type="entry name" value="HTH_GNTR"/>
    <property type="match status" value="1"/>
</dbReference>
<evidence type="ECO:0000259" key="5">
    <source>
        <dbReference type="PROSITE" id="PS50949"/>
    </source>
</evidence>
<dbReference type="GO" id="GO:0045892">
    <property type="term" value="P:negative regulation of DNA-templated transcription"/>
    <property type="evidence" value="ECO:0007669"/>
    <property type="project" value="TreeGrafter"/>
</dbReference>
<proteinExistence type="predicted"/>
<dbReference type="InterPro" id="IPR050679">
    <property type="entry name" value="Bact_HTH_transcr_reg"/>
</dbReference>
<evidence type="ECO:0000256" key="1">
    <source>
        <dbReference type="ARBA" id="ARBA00023015"/>
    </source>
</evidence>
<dbReference type="Gene3D" id="3.40.1410.10">
    <property type="entry name" value="Chorismate lyase-like"/>
    <property type="match status" value="1"/>
</dbReference>
<dbReference type="InterPro" id="IPR000524">
    <property type="entry name" value="Tscrpt_reg_HTH_GntR"/>
</dbReference>
<dbReference type="GO" id="GO:0003700">
    <property type="term" value="F:DNA-binding transcription factor activity"/>
    <property type="evidence" value="ECO:0007669"/>
    <property type="project" value="InterPro"/>
</dbReference>
<dbReference type="InterPro" id="IPR011663">
    <property type="entry name" value="UTRA"/>
</dbReference>
<dbReference type="RefSeq" id="WP_212520774.1">
    <property type="nucleotide sequence ID" value="NZ_JAGSOH010000093.1"/>
</dbReference>
<evidence type="ECO:0000256" key="2">
    <source>
        <dbReference type="ARBA" id="ARBA00023125"/>
    </source>
</evidence>
<dbReference type="InterPro" id="IPR036388">
    <property type="entry name" value="WH-like_DNA-bd_sf"/>
</dbReference>
<dbReference type="Pfam" id="PF00392">
    <property type="entry name" value="GntR"/>
    <property type="match status" value="1"/>
</dbReference>
<dbReference type="Pfam" id="PF07702">
    <property type="entry name" value="UTRA"/>
    <property type="match status" value="1"/>
</dbReference>
<dbReference type="PANTHER" id="PTHR44846">
    <property type="entry name" value="MANNOSYL-D-GLYCERATE TRANSPORT/METABOLISM SYSTEM REPRESSOR MNGR-RELATED"/>
    <property type="match status" value="1"/>
</dbReference>
<dbReference type="SUPFAM" id="SSF64288">
    <property type="entry name" value="Chorismate lyase-like"/>
    <property type="match status" value="1"/>
</dbReference>
<keyword evidence="3" id="KW-0804">Transcription</keyword>
<dbReference type="GO" id="GO:0003677">
    <property type="term" value="F:DNA binding"/>
    <property type="evidence" value="ECO:0007669"/>
    <property type="project" value="UniProtKB-KW"/>
</dbReference>
<keyword evidence="2" id="KW-0238">DNA-binding</keyword>
<gene>
    <name evidence="6" type="ORF">KDK95_25275</name>
</gene>
<name>A0A941EF94_9ACTN</name>
<keyword evidence="7" id="KW-1185">Reference proteome</keyword>
<dbReference type="Proteomes" id="UP000676325">
    <property type="component" value="Unassembled WGS sequence"/>
</dbReference>
<feature type="domain" description="HTH gntR-type" evidence="5">
    <location>
        <begin position="19"/>
        <end position="86"/>
    </location>
</feature>
<organism evidence="6 7">
    <name type="scientific">Actinospica acidithermotolerans</name>
    <dbReference type="NCBI Taxonomy" id="2828514"/>
    <lineage>
        <taxon>Bacteria</taxon>
        <taxon>Bacillati</taxon>
        <taxon>Actinomycetota</taxon>
        <taxon>Actinomycetes</taxon>
        <taxon>Catenulisporales</taxon>
        <taxon>Actinospicaceae</taxon>
        <taxon>Actinospica</taxon>
    </lineage>
</organism>
<dbReference type="SUPFAM" id="SSF46785">
    <property type="entry name" value="Winged helix' DNA-binding domain"/>
    <property type="match status" value="1"/>
</dbReference>
<evidence type="ECO:0000313" key="7">
    <source>
        <dbReference type="Proteomes" id="UP000676325"/>
    </source>
</evidence>
<dbReference type="Gene3D" id="1.10.10.10">
    <property type="entry name" value="Winged helix-like DNA-binding domain superfamily/Winged helix DNA-binding domain"/>
    <property type="match status" value="1"/>
</dbReference>
<comment type="caution">
    <text evidence="6">The sequence shown here is derived from an EMBL/GenBank/DDBJ whole genome shotgun (WGS) entry which is preliminary data.</text>
</comment>
<dbReference type="CDD" id="cd07377">
    <property type="entry name" value="WHTH_GntR"/>
    <property type="match status" value="1"/>
</dbReference>
<dbReference type="InterPro" id="IPR028978">
    <property type="entry name" value="Chorismate_lyase_/UTRA_dom_sf"/>
</dbReference>
<dbReference type="PANTHER" id="PTHR44846:SF1">
    <property type="entry name" value="MANNOSYL-D-GLYCERATE TRANSPORT_METABOLISM SYSTEM REPRESSOR MNGR-RELATED"/>
    <property type="match status" value="1"/>
</dbReference>
<protein>
    <submittedName>
        <fullName evidence="6">GntR family transcriptional regulator</fullName>
    </submittedName>
</protein>
<dbReference type="InterPro" id="IPR036390">
    <property type="entry name" value="WH_DNA-bd_sf"/>
</dbReference>
<accession>A0A941EF94</accession>
<evidence type="ECO:0000313" key="6">
    <source>
        <dbReference type="EMBL" id="MBR7829643.1"/>
    </source>
</evidence>
<dbReference type="PRINTS" id="PR00035">
    <property type="entry name" value="HTHGNTR"/>
</dbReference>
<sequence>MTQFTASEGSMEINPRSPVPKHQQLREILLELIATELEPDSPIQSERELGERYGLSRMTVRQAVNQLVADGKLYRVRGRGTFVAQPKMDLQIRLASFTEDMNRRGMVPASRTLAFERIEASPALARQLELQPGDGVIRLVRLRYADSIPMAVERCHIPEHRVPGILALGSPKSLYQLLAEHYGLPLTWGEQVIEAGNPDPDEAALLEVPATGVVLQMTRRSYSDDVLVEYAYSAYRADRYQLWVPLERPAQPIVNPRAAAANPIEAPR</sequence>
<dbReference type="SMART" id="SM00345">
    <property type="entry name" value="HTH_GNTR"/>
    <property type="match status" value="1"/>
</dbReference>
<evidence type="ECO:0000256" key="3">
    <source>
        <dbReference type="ARBA" id="ARBA00023163"/>
    </source>
</evidence>